<sequence length="354" mass="37904">MIRKSHLSPPPGAPEEDVACGWGGVQPPCLQPLRTPQAALAAFCSAAFLQGLTVNGYVNVVLPTIEKRFQLRSVQAGSIISLYNVGSLLCSTPVAYYGSTRHKPRIMAAGTLVMATGSLVFAAPHFAAPSYHTRMDVRDTCPNELSAAALCPLGQGNLADYRFLFMMGNFLHGCGASPFYTLGVAYLDDSVPTKTSAVYLGIYFAMAILGPAVGFISGGYFLSLYTDITRTDVKITRFSKVWVGAWWVGFVAAACLALLVAIPLSAFPKELPGARELRAARKQEAGDHGLPRIGLEKREQFFAMVIDLLTNRTYVLLTIAGTIETMMASGISAFITKILESQFGLTSSAAATLL</sequence>
<comment type="subcellular location">
    <subcellularLocation>
        <location evidence="1">Membrane</location>
        <topology evidence="1">Multi-pass membrane protein</topology>
    </subcellularLocation>
</comment>
<dbReference type="InterPro" id="IPR020846">
    <property type="entry name" value="MFS_dom"/>
</dbReference>
<proteinExistence type="predicted"/>
<dbReference type="Proteomes" id="UP001321473">
    <property type="component" value="Unassembled WGS sequence"/>
</dbReference>
<gene>
    <name evidence="5" type="ORF">V5799_011771</name>
</gene>
<dbReference type="SUPFAM" id="SSF103473">
    <property type="entry name" value="MFS general substrate transporter"/>
    <property type="match status" value="1"/>
</dbReference>
<dbReference type="PANTHER" id="PTHR11388:SF100">
    <property type="entry name" value="SOLUTE CARRIER ORGANIC ANION TRANSPORTER FAMILY MEMBER 4A1"/>
    <property type="match status" value="1"/>
</dbReference>
<dbReference type="Gene3D" id="1.20.1250.20">
    <property type="entry name" value="MFS general substrate transporter like domains"/>
    <property type="match status" value="1"/>
</dbReference>
<evidence type="ECO:0000256" key="2">
    <source>
        <dbReference type="ARBA" id="ARBA00023157"/>
    </source>
</evidence>
<feature type="transmembrane region" description="Helical" evidence="3">
    <location>
        <begin position="40"/>
        <end position="62"/>
    </location>
</feature>
<feature type="transmembrane region" description="Helical" evidence="3">
    <location>
        <begin position="74"/>
        <end position="94"/>
    </location>
</feature>
<feature type="domain" description="Major facilitator superfamily (MFS) profile" evidence="4">
    <location>
        <begin position="39"/>
        <end position="354"/>
    </location>
</feature>
<dbReference type="GO" id="GO:0043252">
    <property type="term" value="P:sodium-independent organic anion transport"/>
    <property type="evidence" value="ECO:0007669"/>
    <property type="project" value="TreeGrafter"/>
</dbReference>
<keyword evidence="3" id="KW-1133">Transmembrane helix</keyword>
<dbReference type="GO" id="GO:0015347">
    <property type="term" value="F:sodium-independent organic anion transmembrane transporter activity"/>
    <property type="evidence" value="ECO:0007669"/>
    <property type="project" value="TreeGrafter"/>
</dbReference>
<dbReference type="InterPro" id="IPR004156">
    <property type="entry name" value="OATP"/>
</dbReference>
<keyword evidence="6" id="KW-1185">Reference proteome</keyword>
<accession>A0AAQ4EGA1</accession>
<protein>
    <recommendedName>
        <fullName evidence="4">Major facilitator superfamily (MFS) profile domain-containing protein</fullName>
    </recommendedName>
</protein>
<dbReference type="PANTHER" id="PTHR11388">
    <property type="entry name" value="ORGANIC ANION TRANSPORTER"/>
    <property type="match status" value="1"/>
</dbReference>
<feature type="transmembrane region" description="Helical" evidence="3">
    <location>
        <begin position="198"/>
        <end position="222"/>
    </location>
</feature>
<evidence type="ECO:0000313" key="5">
    <source>
        <dbReference type="EMBL" id="KAK8773694.1"/>
    </source>
</evidence>
<dbReference type="Pfam" id="PF03137">
    <property type="entry name" value="OATP"/>
    <property type="match status" value="1"/>
</dbReference>
<feature type="transmembrane region" description="Helical" evidence="3">
    <location>
        <begin position="163"/>
        <end position="186"/>
    </location>
</feature>
<comment type="caution">
    <text evidence="5">The sequence shown here is derived from an EMBL/GenBank/DDBJ whole genome shotgun (WGS) entry which is preliminary data.</text>
</comment>
<dbReference type="PROSITE" id="PS50850">
    <property type="entry name" value="MFS"/>
    <property type="match status" value="1"/>
</dbReference>
<dbReference type="AlphaFoldDB" id="A0AAQ4EGA1"/>
<dbReference type="InterPro" id="IPR036259">
    <property type="entry name" value="MFS_trans_sf"/>
</dbReference>
<name>A0AAQ4EGA1_AMBAM</name>
<feature type="transmembrane region" description="Helical" evidence="3">
    <location>
        <begin position="314"/>
        <end position="335"/>
    </location>
</feature>
<keyword evidence="3" id="KW-0812">Transmembrane</keyword>
<organism evidence="5 6">
    <name type="scientific">Amblyomma americanum</name>
    <name type="common">Lone star tick</name>
    <dbReference type="NCBI Taxonomy" id="6943"/>
    <lineage>
        <taxon>Eukaryota</taxon>
        <taxon>Metazoa</taxon>
        <taxon>Ecdysozoa</taxon>
        <taxon>Arthropoda</taxon>
        <taxon>Chelicerata</taxon>
        <taxon>Arachnida</taxon>
        <taxon>Acari</taxon>
        <taxon>Parasitiformes</taxon>
        <taxon>Ixodida</taxon>
        <taxon>Ixodoidea</taxon>
        <taxon>Ixodidae</taxon>
        <taxon>Amblyomminae</taxon>
        <taxon>Amblyomma</taxon>
    </lineage>
</organism>
<reference evidence="5 6" key="1">
    <citation type="journal article" date="2023" name="Arcadia Sci">
        <title>De novo assembly of a long-read Amblyomma americanum tick genome.</title>
        <authorList>
            <person name="Chou S."/>
            <person name="Poskanzer K.E."/>
            <person name="Rollins M."/>
            <person name="Thuy-Boun P.S."/>
        </authorList>
    </citation>
    <scope>NUCLEOTIDE SEQUENCE [LARGE SCALE GENOMIC DNA]</scope>
    <source>
        <strain evidence="5">F_SG_1</strain>
        <tissue evidence="5">Salivary glands</tissue>
    </source>
</reference>
<keyword evidence="2" id="KW-1015">Disulfide bond</keyword>
<keyword evidence="3" id="KW-0472">Membrane</keyword>
<feature type="non-terminal residue" evidence="5">
    <location>
        <position position="354"/>
    </location>
</feature>
<evidence type="ECO:0000259" key="4">
    <source>
        <dbReference type="PROSITE" id="PS50850"/>
    </source>
</evidence>
<feature type="transmembrane region" description="Helical" evidence="3">
    <location>
        <begin position="243"/>
        <end position="267"/>
    </location>
</feature>
<evidence type="ECO:0000256" key="1">
    <source>
        <dbReference type="ARBA" id="ARBA00004141"/>
    </source>
</evidence>
<feature type="transmembrane region" description="Helical" evidence="3">
    <location>
        <begin position="106"/>
        <end position="128"/>
    </location>
</feature>
<evidence type="ECO:0000313" key="6">
    <source>
        <dbReference type="Proteomes" id="UP001321473"/>
    </source>
</evidence>
<evidence type="ECO:0000256" key="3">
    <source>
        <dbReference type="SAM" id="Phobius"/>
    </source>
</evidence>
<dbReference type="EMBL" id="JARKHS020016450">
    <property type="protein sequence ID" value="KAK8773694.1"/>
    <property type="molecule type" value="Genomic_DNA"/>
</dbReference>
<dbReference type="GO" id="GO:0016323">
    <property type="term" value="C:basolateral plasma membrane"/>
    <property type="evidence" value="ECO:0007669"/>
    <property type="project" value="TreeGrafter"/>
</dbReference>